<proteinExistence type="predicted"/>
<evidence type="ECO:0000256" key="2">
    <source>
        <dbReference type="SAM" id="MobiDB-lite"/>
    </source>
</evidence>
<dbReference type="AlphaFoldDB" id="A0A8T0PWC6"/>
<keyword evidence="1" id="KW-0175">Coiled coil</keyword>
<feature type="compositionally biased region" description="Polar residues" evidence="2">
    <location>
        <begin position="31"/>
        <end position="47"/>
    </location>
</feature>
<gene>
    <name evidence="3" type="ORF">PVAP13_8KG123001</name>
</gene>
<dbReference type="EMBL" id="CM029051">
    <property type="protein sequence ID" value="KAG2562284.1"/>
    <property type="molecule type" value="Genomic_DNA"/>
</dbReference>
<feature type="compositionally biased region" description="Low complexity" evidence="2">
    <location>
        <begin position="1"/>
        <end position="26"/>
    </location>
</feature>
<name>A0A8T0PWC6_PANVG</name>
<feature type="coiled-coil region" evidence="1">
    <location>
        <begin position="142"/>
        <end position="176"/>
    </location>
</feature>
<keyword evidence="4" id="KW-1185">Reference proteome</keyword>
<evidence type="ECO:0000313" key="4">
    <source>
        <dbReference type="Proteomes" id="UP000823388"/>
    </source>
</evidence>
<evidence type="ECO:0000256" key="1">
    <source>
        <dbReference type="SAM" id="Coils"/>
    </source>
</evidence>
<reference evidence="3" key="1">
    <citation type="submission" date="2020-05" db="EMBL/GenBank/DDBJ databases">
        <title>WGS assembly of Panicum virgatum.</title>
        <authorList>
            <person name="Lovell J.T."/>
            <person name="Jenkins J."/>
            <person name="Shu S."/>
            <person name="Juenger T.E."/>
            <person name="Schmutz J."/>
        </authorList>
    </citation>
    <scope>NUCLEOTIDE SEQUENCE</scope>
    <source>
        <strain evidence="3">AP13</strain>
    </source>
</reference>
<comment type="caution">
    <text evidence="3">The sequence shown here is derived from an EMBL/GenBank/DDBJ whole genome shotgun (WGS) entry which is preliminary data.</text>
</comment>
<dbReference type="Proteomes" id="UP000823388">
    <property type="component" value="Chromosome 8K"/>
</dbReference>
<feature type="region of interest" description="Disordered" evidence="2">
    <location>
        <begin position="1"/>
        <end position="104"/>
    </location>
</feature>
<protein>
    <submittedName>
        <fullName evidence="3">Uncharacterized protein</fullName>
    </submittedName>
</protein>
<accession>A0A8T0PWC6</accession>
<organism evidence="3 4">
    <name type="scientific">Panicum virgatum</name>
    <name type="common">Blackwell switchgrass</name>
    <dbReference type="NCBI Taxonomy" id="38727"/>
    <lineage>
        <taxon>Eukaryota</taxon>
        <taxon>Viridiplantae</taxon>
        <taxon>Streptophyta</taxon>
        <taxon>Embryophyta</taxon>
        <taxon>Tracheophyta</taxon>
        <taxon>Spermatophyta</taxon>
        <taxon>Magnoliopsida</taxon>
        <taxon>Liliopsida</taxon>
        <taxon>Poales</taxon>
        <taxon>Poaceae</taxon>
        <taxon>PACMAD clade</taxon>
        <taxon>Panicoideae</taxon>
        <taxon>Panicodae</taxon>
        <taxon>Paniceae</taxon>
        <taxon>Panicinae</taxon>
        <taxon>Panicum</taxon>
        <taxon>Panicum sect. Hiantes</taxon>
    </lineage>
</organism>
<evidence type="ECO:0000313" key="3">
    <source>
        <dbReference type="EMBL" id="KAG2562284.1"/>
    </source>
</evidence>
<sequence length="197" mass="20118">MKAGSGKAAAGTKAGAGKAGAGKAAAVPPTKRSSPRFQEEVTTSGSSDVGPLPGFSGNPTPASMMNKGKEKAGAGTSGAGKAAALVTPKKEVTSSGSSDVGPLPGFQGPPQYNGMQEKGNKGKGKSEVPINRMTFWELHNKVAASQERIIALQDELAAEKAKKKALQRAVEAATKMARGRNIWLTRAVVEAATILYA</sequence>